<keyword evidence="3" id="KW-1185">Reference proteome</keyword>
<keyword evidence="1" id="KW-1133">Transmembrane helix</keyword>
<dbReference type="OrthoDB" id="2339353at2759"/>
<gene>
    <name evidence="2" type="ORF">DERYTH_LOCUS15075</name>
</gene>
<accession>A0A9N9NG47</accession>
<reference evidence="2" key="1">
    <citation type="submission" date="2021-06" db="EMBL/GenBank/DDBJ databases">
        <authorList>
            <person name="Kallberg Y."/>
            <person name="Tangrot J."/>
            <person name="Rosling A."/>
        </authorList>
    </citation>
    <scope>NUCLEOTIDE SEQUENCE</scope>
    <source>
        <strain evidence="2">MA453B</strain>
    </source>
</reference>
<keyword evidence="1" id="KW-0472">Membrane</keyword>
<keyword evidence="1" id="KW-0812">Transmembrane</keyword>
<dbReference type="Proteomes" id="UP000789405">
    <property type="component" value="Unassembled WGS sequence"/>
</dbReference>
<dbReference type="AlphaFoldDB" id="A0A9N9NG47"/>
<proteinExistence type="predicted"/>
<evidence type="ECO:0000313" key="3">
    <source>
        <dbReference type="Proteomes" id="UP000789405"/>
    </source>
</evidence>
<feature type="non-terminal residue" evidence="2">
    <location>
        <position position="271"/>
    </location>
</feature>
<protein>
    <submittedName>
        <fullName evidence="2">27008_t:CDS:1</fullName>
    </submittedName>
</protein>
<dbReference type="EMBL" id="CAJVPY010011913">
    <property type="protein sequence ID" value="CAG8730505.1"/>
    <property type="molecule type" value="Genomic_DNA"/>
</dbReference>
<evidence type="ECO:0000313" key="2">
    <source>
        <dbReference type="EMBL" id="CAG8730505.1"/>
    </source>
</evidence>
<feature type="transmembrane region" description="Helical" evidence="1">
    <location>
        <begin position="242"/>
        <end position="263"/>
    </location>
</feature>
<sequence>MNTGRAAQKCGPQTVVRAFDKLSIPDIEICCSQSDVQITKCVFILDDWTNTTSNNCTDFIQHSRIKDNIYCYLFETNNTYFFGNPDSGNNLTRPWVRNIDFYFKIDNITNITSKYISVGAISVQLMDPNFNPLWKEKAASIADLYENQTIKSQINAFAGIQNMTTLAYFTKQTIQTILPHDIFAIFGTTPNYHNISYLNVISKYFPLHPNEDVSAGNFHGHFNVGPGSFIHDVQSEKLSHTVLFALGLFGGGFGLISGIYILLFGQLRNNP</sequence>
<evidence type="ECO:0000256" key="1">
    <source>
        <dbReference type="SAM" id="Phobius"/>
    </source>
</evidence>
<comment type="caution">
    <text evidence="2">The sequence shown here is derived from an EMBL/GenBank/DDBJ whole genome shotgun (WGS) entry which is preliminary data.</text>
</comment>
<name>A0A9N9NG47_9GLOM</name>
<organism evidence="2 3">
    <name type="scientific">Dentiscutata erythropus</name>
    <dbReference type="NCBI Taxonomy" id="1348616"/>
    <lineage>
        <taxon>Eukaryota</taxon>
        <taxon>Fungi</taxon>
        <taxon>Fungi incertae sedis</taxon>
        <taxon>Mucoromycota</taxon>
        <taxon>Glomeromycotina</taxon>
        <taxon>Glomeromycetes</taxon>
        <taxon>Diversisporales</taxon>
        <taxon>Gigasporaceae</taxon>
        <taxon>Dentiscutata</taxon>
    </lineage>
</organism>